<organism evidence="1 2">
    <name type="scientific">Oesophagostomum dentatum</name>
    <name type="common">Nodular worm</name>
    <dbReference type="NCBI Taxonomy" id="61180"/>
    <lineage>
        <taxon>Eukaryota</taxon>
        <taxon>Metazoa</taxon>
        <taxon>Ecdysozoa</taxon>
        <taxon>Nematoda</taxon>
        <taxon>Chromadorea</taxon>
        <taxon>Rhabditida</taxon>
        <taxon>Rhabditina</taxon>
        <taxon>Rhabditomorpha</taxon>
        <taxon>Strongyloidea</taxon>
        <taxon>Strongylidae</taxon>
        <taxon>Oesophagostomum</taxon>
    </lineage>
</organism>
<evidence type="ECO:0000313" key="1">
    <source>
        <dbReference type="EMBL" id="KHJ76418.1"/>
    </source>
</evidence>
<protein>
    <submittedName>
        <fullName evidence="1">Uncharacterized protein</fullName>
    </submittedName>
</protein>
<dbReference type="OrthoDB" id="10256606at2759"/>
<evidence type="ECO:0000313" key="2">
    <source>
        <dbReference type="Proteomes" id="UP000053660"/>
    </source>
</evidence>
<gene>
    <name evidence="1" type="ORF">OESDEN_23962</name>
</gene>
<sequence>MLDLLSLRPLAMRTRLQAAQMINPSQAGVDFEWFHELIKTVCLPSSLYKTSSVFLLRNHVLGSTILHHN</sequence>
<proteinExistence type="predicted"/>
<reference evidence="1 2" key="1">
    <citation type="submission" date="2014-03" db="EMBL/GenBank/DDBJ databases">
        <title>Draft genome of the hookworm Oesophagostomum dentatum.</title>
        <authorList>
            <person name="Mitreva M."/>
        </authorList>
    </citation>
    <scope>NUCLEOTIDE SEQUENCE [LARGE SCALE GENOMIC DNA]</scope>
    <source>
        <strain evidence="1 2">OD-Hann</strain>
    </source>
</reference>
<accession>A0A0B1RTK8</accession>
<keyword evidence="2" id="KW-1185">Reference proteome</keyword>
<name>A0A0B1RTK8_OESDE</name>
<dbReference type="AlphaFoldDB" id="A0A0B1RTK8"/>
<dbReference type="Proteomes" id="UP000053660">
    <property type="component" value="Unassembled WGS sequence"/>
</dbReference>
<dbReference type="EMBL" id="KN611774">
    <property type="protein sequence ID" value="KHJ76418.1"/>
    <property type="molecule type" value="Genomic_DNA"/>
</dbReference>